<dbReference type="InterPro" id="IPR019734">
    <property type="entry name" value="TPR_rpt"/>
</dbReference>
<feature type="repeat" description="TPR" evidence="3">
    <location>
        <begin position="176"/>
        <end position="209"/>
    </location>
</feature>
<keyword evidence="1" id="KW-0677">Repeat</keyword>
<protein>
    <submittedName>
        <fullName evidence="5">Uncharacterized protein</fullName>
    </submittedName>
</protein>
<dbReference type="Pfam" id="PF13181">
    <property type="entry name" value="TPR_8"/>
    <property type="match status" value="1"/>
</dbReference>
<name>A0A1F5AI79_9BACT</name>
<dbReference type="SUPFAM" id="SSF48452">
    <property type="entry name" value="TPR-like"/>
    <property type="match status" value="2"/>
</dbReference>
<proteinExistence type="predicted"/>
<evidence type="ECO:0000256" key="3">
    <source>
        <dbReference type="PROSITE-ProRule" id="PRU00339"/>
    </source>
</evidence>
<keyword evidence="2 3" id="KW-0802">TPR repeat</keyword>
<keyword evidence="4" id="KW-1133">Transmembrane helix</keyword>
<evidence type="ECO:0000313" key="5">
    <source>
        <dbReference type="EMBL" id="OGD17617.1"/>
    </source>
</evidence>
<dbReference type="SMART" id="SM00028">
    <property type="entry name" value="TPR"/>
    <property type="match status" value="6"/>
</dbReference>
<dbReference type="STRING" id="1797291.A2V47_07670"/>
<sequence>MNLFINIISIAGPLIFAAGIFALKNIPAEMKIGLWIISALIIIFNLYLIIKDKKNKKEKSKREELYNRLYQRQELFDRNLPGTVTDVLDRNPLLKESFRSGQKHEKEYEFEEAIKVYEKCLQDLSIPEEDKIGFNILIGSCYYFLSKLNQAEKYFKESLNILKRAENKIAKLPAKSTALGNIGNIYHNLGKPDEALKYYQQALEINRKLGYEQGSAHNLNNIGSLYNELGKYDEALKCQEEALEISQKFKDEQAIANSLTNIGIIYTDSGKPEEALKLFHEALEINEKNKSQEGIANVFNNIGLAYSNLKETDQALNYYQKALKINKKIGYKEGAATNLGNIGLIYITLGKSEEVLKYYQEALEIFINMNAQPRIEILLKLIKIIEEEKKEK</sequence>
<feature type="transmembrane region" description="Helical" evidence="4">
    <location>
        <begin position="32"/>
        <end position="50"/>
    </location>
</feature>
<keyword evidence="4" id="KW-0472">Membrane</keyword>
<dbReference type="Proteomes" id="UP000177701">
    <property type="component" value="Unassembled WGS sequence"/>
</dbReference>
<feature type="repeat" description="TPR" evidence="3">
    <location>
        <begin position="256"/>
        <end position="289"/>
    </location>
</feature>
<feature type="repeat" description="TPR" evidence="3">
    <location>
        <begin position="296"/>
        <end position="329"/>
    </location>
</feature>
<dbReference type="InterPro" id="IPR011990">
    <property type="entry name" value="TPR-like_helical_dom_sf"/>
</dbReference>
<dbReference type="PANTHER" id="PTHR45641:SF19">
    <property type="entry name" value="NEPHROCYSTIN-3"/>
    <property type="match status" value="1"/>
</dbReference>
<comment type="caution">
    <text evidence="5">The sequence shown here is derived from an EMBL/GenBank/DDBJ whole genome shotgun (WGS) entry which is preliminary data.</text>
</comment>
<dbReference type="Gene3D" id="1.25.40.10">
    <property type="entry name" value="Tetratricopeptide repeat domain"/>
    <property type="match status" value="3"/>
</dbReference>
<dbReference type="Pfam" id="PF13424">
    <property type="entry name" value="TPR_12"/>
    <property type="match status" value="2"/>
</dbReference>
<dbReference type="EMBL" id="MEYH01000001">
    <property type="protein sequence ID" value="OGD17617.1"/>
    <property type="molecule type" value="Genomic_DNA"/>
</dbReference>
<feature type="repeat" description="TPR" evidence="3">
    <location>
        <begin position="216"/>
        <end position="249"/>
    </location>
</feature>
<feature type="repeat" description="TPR" evidence="3">
    <location>
        <begin position="336"/>
        <end position="369"/>
    </location>
</feature>
<gene>
    <name evidence="5" type="ORF">A2V47_07670</name>
</gene>
<evidence type="ECO:0000256" key="2">
    <source>
        <dbReference type="ARBA" id="ARBA00022803"/>
    </source>
</evidence>
<reference evidence="5 6" key="1">
    <citation type="journal article" date="2016" name="Nat. Commun.">
        <title>Thousands of microbial genomes shed light on interconnected biogeochemical processes in an aquifer system.</title>
        <authorList>
            <person name="Anantharaman K."/>
            <person name="Brown C.T."/>
            <person name="Hug L.A."/>
            <person name="Sharon I."/>
            <person name="Castelle C.J."/>
            <person name="Probst A.J."/>
            <person name="Thomas B.C."/>
            <person name="Singh A."/>
            <person name="Wilkins M.J."/>
            <person name="Karaoz U."/>
            <person name="Brodie E.L."/>
            <person name="Williams K.H."/>
            <person name="Hubbard S.S."/>
            <person name="Banfield J.F."/>
        </authorList>
    </citation>
    <scope>NUCLEOTIDE SEQUENCE [LARGE SCALE GENOMIC DNA]</scope>
</reference>
<evidence type="ECO:0000256" key="4">
    <source>
        <dbReference type="SAM" id="Phobius"/>
    </source>
</evidence>
<organism evidence="5 6">
    <name type="scientific">Candidatus Sediminicultor quintus</name>
    <dbReference type="NCBI Taxonomy" id="1797291"/>
    <lineage>
        <taxon>Bacteria</taxon>
        <taxon>Pseudomonadati</taxon>
        <taxon>Atribacterota</taxon>
        <taxon>Candidatus Phoenicimicrobiia</taxon>
        <taxon>Candidatus Pheonicimicrobiales</taxon>
        <taxon>Candidatus Phoenicimicrobiaceae</taxon>
        <taxon>Candidatus Sediminicultor</taxon>
    </lineage>
</organism>
<evidence type="ECO:0000313" key="6">
    <source>
        <dbReference type="Proteomes" id="UP000177701"/>
    </source>
</evidence>
<evidence type="ECO:0000256" key="1">
    <source>
        <dbReference type="ARBA" id="ARBA00022737"/>
    </source>
</evidence>
<dbReference type="AlphaFoldDB" id="A0A1F5AI79"/>
<keyword evidence="4" id="KW-0812">Transmembrane</keyword>
<dbReference type="Pfam" id="PF00515">
    <property type="entry name" value="TPR_1"/>
    <property type="match status" value="1"/>
</dbReference>
<dbReference type="PROSITE" id="PS50293">
    <property type="entry name" value="TPR_REGION"/>
    <property type="match status" value="4"/>
</dbReference>
<accession>A0A1F5AI79</accession>
<dbReference type="PROSITE" id="PS50005">
    <property type="entry name" value="TPR"/>
    <property type="match status" value="5"/>
</dbReference>
<dbReference type="PANTHER" id="PTHR45641">
    <property type="entry name" value="TETRATRICOPEPTIDE REPEAT PROTEIN (AFU_ORTHOLOGUE AFUA_6G03870)"/>
    <property type="match status" value="1"/>
</dbReference>